<dbReference type="InterPro" id="IPR032876">
    <property type="entry name" value="J_dom"/>
</dbReference>
<protein>
    <recommendedName>
        <fullName evidence="5">Tip attachment protein J domain-containing protein</fullName>
    </recommendedName>
</protein>
<evidence type="ECO:0000313" key="3">
    <source>
        <dbReference type="EMBL" id="NMW32824.1"/>
    </source>
</evidence>
<keyword evidence="4" id="KW-1185">Reference proteome</keyword>
<dbReference type="InterPro" id="IPR056490">
    <property type="entry name" value="Rcc01698_C"/>
</dbReference>
<comment type="caution">
    <text evidence="3">The sequence shown here is derived from an EMBL/GenBank/DDBJ whole genome shotgun (WGS) entry which is preliminary data.</text>
</comment>
<evidence type="ECO:0000259" key="1">
    <source>
        <dbReference type="Pfam" id="PF13550"/>
    </source>
</evidence>
<dbReference type="Proteomes" id="UP000561181">
    <property type="component" value="Unassembled WGS sequence"/>
</dbReference>
<evidence type="ECO:0008006" key="5">
    <source>
        <dbReference type="Google" id="ProtNLM"/>
    </source>
</evidence>
<dbReference type="RefSeq" id="WP_170013716.1">
    <property type="nucleotide sequence ID" value="NZ_JABCRE010000003.1"/>
</dbReference>
<feature type="domain" description="Rcc01698-like C-terminal" evidence="2">
    <location>
        <begin position="483"/>
        <end position="575"/>
    </location>
</feature>
<evidence type="ECO:0000313" key="4">
    <source>
        <dbReference type="Proteomes" id="UP000561181"/>
    </source>
</evidence>
<proteinExistence type="predicted"/>
<dbReference type="AlphaFoldDB" id="A0A848QNQ8"/>
<reference evidence="3 4" key="1">
    <citation type="submission" date="2020-04" db="EMBL/GenBank/DDBJ databases">
        <authorList>
            <person name="Liu A."/>
        </authorList>
    </citation>
    <scope>NUCLEOTIDE SEQUENCE [LARGE SCALE GENOMIC DNA]</scope>
    <source>
        <strain evidence="3 4">RZ02</strain>
    </source>
</reference>
<accession>A0A848QNQ8</accession>
<evidence type="ECO:0000259" key="2">
    <source>
        <dbReference type="Pfam" id="PF23666"/>
    </source>
</evidence>
<name>A0A848QNQ8_9SPHN</name>
<sequence length="725" mass="77259">MATLALTAVGTAIGGPIGGAIGGLLGRTLDSQILGSDSRSGPRLEELAVSTSSYGSPIAQQFGTMRSVGSIIWATDLVETSERSGGKGRPSVTTYNYSTSFAVSLSSRPIHGIGRIWANGNLLRGASGDLKSPGLFRIHQGYGDQIPDPLISAAEGAHAPAFRGTAYVVFEDLALADFGNRIPALSFEIFADTQPFTLTDIVNSSSGNDHTQATLRGIRGFTNSGGSLIGALDLIDNAVPLAVDAGKASLTVQNAPQFEQAAPKLPAPVASMDGNGAINLGGQALNRTERQKTEPIAVRYYDVERDYQLGLQRPTGRANPGPERTLELPAATTPDEARRIANAASRRQASKRVVLRWNITEISDAISPGKLVTVPGFDGKWLITSWEWREIGVELELEPVRPDFSDTFLGEAGASSKPQDVLFPPTSLRAFELPWDGIGTADEARVYAAASSVDQHWAGAALFSEANSELIPIATAARTQPVSGRLIASRQPGQALFLDRNAALEVHLDSPDMQFPPSSTEIIANGRARILVGDEIVQYLDATQVDVDTWRLQGLLRGRGGTEHAAVGIHEIGTLVTFLDDTLTRLPSHLSGGTNPLSIAAIGRGDNSPVSAVVENRGASLRPIAPVHPKTKVQTDGGIVVSWTRRARGAWEWLDGVDVPLVEEVERYCIGIGPTGQPNQLWVRNEPQIVLTSSMLNPFPGQAIWVQQIGRHAKSHPLFLTISPS</sequence>
<dbReference type="EMBL" id="JABCRE010000003">
    <property type="protein sequence ID" value="NMW32824.1"/>
    <property type="molecule type" value="Genomic_DNA"/>
</dbReference>
<dbReference type="Pfam" id="PF13550">
    <property type="entry name" value="Phage-tail_3"/>
    <property type="match status" value="1"/>
</dbReference>
<dbReference type="Pfam" id="PF23666">
    <property type="entry name" value="Rcc01698_C"/>
    <property type="match status" value="1"/>
</dbReference>
<feature type="domain" description="Tip attachment protein J" evidence="1">
    <location>
        <begin position="284"/>
        <end position="388"/>
    </location>
</feature>
<organism evidence="3 4">
    <name type="scientific">Pontixanthobacter rizhaonensis</name>
    <dbReference type="NCBI Taxonomy" id="2730337"/>
    <lineage>
        <taxon>Bacteria</taxon>
        <taxon>Pseudomonadati</taxon>
        <taxon>Pseudomonadota</taxon>
        <taxon>Alphaproteobacteria</taxon>
        <taxon>Sphingomonadales</taxon>
        <taxon>Erythrobacteraceae</taxon>
        <taxon>Pontixanthobacter</taxon>
    </lineage>
</organism>
<gene>
    <name evidence="3" type="ORF">HKD42_12200</name>
</gene>